<evidence type="ECO:0000256" key="1">
    <source>
        <dbReference type="SAM" id="MobiDB-lite"/>
    </source>
</evidence>
<dbReference type="EMBL" id="LWGZ01000156">
    <property type="protein sequence ID" value="OAX67678.1"/>
    <property type="molecule type" value="Genomic_DNA"/>
</dbReference>
<protein>
    <submittedName>
        <fullName evidence="2">Uncharacterized protein</fullName>
    </submittedName>
</protein>
<proteinExistence type="predicted"/>
<feature type="region of interest" description="Disordered" evidence="1">
    <location>
        <begin position="47"/>
        <end position="81"/>
    </location>
</feature>
<gene>
    <name evidence="2" type="ORF">A5N15_01875</name>
</gene>
<sequence>MSSSVFSASGVLLVLAVALLLKWAYGFDRRRRPDVVAQVLARDVLEERPDPAFPPGPRATASKERHDQYPVPRPRRRRAHA</sequence>
<evidence type="ECO:0000313" key="2">
    <source>
        <dbReference type="EMBL" id="OAX67678.1"/>
    </source>
</evidence>
<name>A0A657IVP6_9MICC</name>
<comment type="caution">
    <text evidence="2">The sequence shown here is derived from an EMBL/GenBank/DDBJ whole genome shotgun (WGS) entry which is preliminary data.</text>
</comment>
<dbReference type="Proteomes" id="UP000092021">
    <property type="component" value="Unassembled WGS sequence"/>
</dbReference>
<accession>A0A657IVP6</accession>
<dbReference type="AlphaFoldDB" id="A0A657IVP6"/>
<organism evidence="2 3">
    <name type="scientific">Rothia kristinae</name>
    <dbReference type="NCBI Taxonomy" id="37923"/>
    <lineage>
        <taxon>Bacteria</taxon>
        <taxon>Bacillati</taxon>
        <taxon>Actinomycetota</taxon>
        <taxon>Actinomycetes</taxon>
        <taxon>Micrococcales</taxon>
        <taxon>Micrococcaceae</taxon>
        <taxon>Rothia</taxon>
    </lineage>
</organism>
<reference evidence="2 3" key="1">
    <citation type="submission" date="2016-04" db="EMBL/GenBank/DDBJ databases">
        <title>Identification of putative biosynthetic pathways for the production of bioactive secondary metabolites by the marine actinomycete Kocuria kristinae RUTW2-3.</title>
        <authorList>
            <person name="Waterworth S.C."/>
            <person name="Walmsley T.A."/>
            <person name="Matongo T."/>
            <person name="Davies-Coleman M.T."/>
            <person name="Dorrington R.A."/>
        </authorList>
    </citation>
    <scope>NUCLEOTIDE SEQUENCE [LARGE SCALE GENOMIC DNA]</scope>
    <source>
        <strain evidence="2 3">RUTW4-5</strain>
    </source>
</reference>
<evidence type="ECO:0000313" key="3">
    <source>
        <dbReference type="Proteomes" id="UP000092021"/>
    </source>
</evidence>